<keyword evidence="1" id="KW-0677">Repeat</keyword>
<dbReference type="EMBL" id="JAYKXP010000026">
    <property type="protein sequence ID" value="KAK7044112.1"/>
    <property type="molecule type" value="Genomic_DNA"/>
</dbReference>
<feature type="compositionally biased region" description="Polar residues" evidence="2">
    <location>
        <begin position="769"/>
        <end position="793"/>
    </location>
</feature>
<protein>
    <recommendedName>
        <fullName evidence="3">Nephrocystin 3-like N-terminal domain-containing protein</fullName>
    </recommendedName>
</protein>
<dbReference type="SUPFAM" id="SSF52540">
    <property type="entry name" value="P-loop containing nucleoside triphosphate hydrolases"/>
    <property type="match status" value="1"/>
</dbReference>
<feature type="region of interest" description="Disordered" evidence="2">
    <location>
        <begin position="764"/>
        <end position="858"/>
    </location>
</feature>
<keyword evidence="5" id="KW-1185">Reference proteome</keyword>
<reference evidence="4 5" key="1">
    <citation type="submission" date="2024-01" db="EMBL/GenBank/DDBJ databases">
        <title>A draft genome for a cacao thread blight-causing isolate of Paramarasmius palmivorus.</title>
        <authorList>
            <person name="Baruah I.K."/>
            <person name="Bukari Y."/>
            <person name="Amoako-Attah I."/>
            <person name="Meinhardt L.W."/>
            <person name="Bailey B.A."/>
            <person name="Cohen S.P."/>
        </authorList>
    </citation>
    <scope>NUCLEOTIDE SEQUENCE [LARGE SCALE GENOMIC DNA]</scope>
    <source>
        <strain evidence="4 5">GH-12</strain>
    </source>
</reference>
<sequence>MALHNAGGFTMHGGTFNNVQGTQYNTYHDNIPQILQKLADQAAMNACHDAEARYPQPNCHPNTRVRTLSSLDQWIRGEEKQVRVCWVYGAAGVGKSAIAQRVSEDHLDQLCGAFFFSRNDASRDKLSPFVATLAYQCCTSESLREVVGPLIIEAIRAHPNVFQTSAENQFQKLLLEPFSQLTQAQRQGLPNLIVVDGLDECVDLPSQGRLLGIIDRAISFTASNPFSFIFLVCSRPEPSIRHGMNSAVFASCLARVEISRTTIQFTGKLTESDLDIQRYLLEKFAELREKHYSVLRHEGEVWPSEEQVMDLVKRASGQFIFAVTVVNYLDTCDERPQDRLETILSTEPGDLPESPYPALDMLYQSIVSTCRHWEKVYPILRFLVTPHPPKTLYVELDNEIDLNLPSNITRLFQLKPGEIETLLSKLHSVIHVAENANFTIHIRHASFTEFLLNKARSGHYHVQQYSDSEYYDLVATLLLNILSSHASYYPPYCLPGQSFDAAFARWEDQASANDASLDYASVYWANYCSQVDTPSTGLITELERFEPVVVEALLLTMGWPGTLTLFMFKECLKWAKSLSDKAPQRFIERTASFLDGFYVGYARDSLRICATEATFDLECGLSAFSTQMEADNMLGLIRDYYLQWWGKQWWGHQFILPITCDPYDVLPDTWAVVHITPTNGKSEMLKRVFHTHESLSEDASEVFDNDVLYGTSESVSQGLVQEEDLAAFKKLLYERRDLFANFTVSPYSDFRSWLSEFLGGAASDEDGVSNESMISLGNNSVDPASPNNHHAPTSSSSNGSIISVSNTEDTNSPGSRNSPRSSIQVDATAPGSTSSTISDSDRVIPPEDGTTSHNDSLHDLAAFPCDDSVTSVGEGSAISQSGSTVALIGAPAPTQAERKSMFRKIRWMFFCAGCLV</sequence>
<evidence type="ECO:0000313" key="5">
    <source>
        <dbReference type="Proteomes" id="UP001383192"/>
    </source>
</evidence>
<evidence type="ECO:0000259" key="3">
    <source>
        <dbReference type="Pfam" id="PF24883"/>
    </source>
</evidence>
<gene>
    <name evidence="4" type="ORF">VNI00_007829</name>
</gene>
<name>A0AAW0CVB6_9AGAR</name>
<evidence type="ECO:0000256" key="2">
    <source>
        <dbReference type="SAM" id="MobiDB-lite"/>
    </source>
</evidence>
<dbReference type="AlphaFoldDB" id="A0AAW0CVB6"/>
<feature type="domain" description="Nephrocystin 3-like N-terminal" evidence="3">
    <location>
        <begin position="70"/>
        <end position="235"/>
    </location>
</feature>
<dbReference type="Pfam" id="PF24883">
    <property type="entry name" value="NPHP3_N"/>
    <property type="match status" value="1"/>
</dbReference>
<dbReference type="Proteomes" id="UP001383192">
    <property type="component" value="Unassembled WGS sequence"/>
</dbReference>
<evidence type="ECO:0000313" key="4">
    <source>
        <dbReference type="EMBL" id="KAK7044112.1"/>
    </source>
</evidence>
<dbReference type="PANTHER" id="PTHR10039">
    <property type="entry name" value="AMELOGENIN"/>
    <property type="match status" value="1"/>
</dbReference>
<proteinExistence type="predicted"/>
<evidence type="ECO:0000256" key="1">
    <source>
        <dbReference type="ARBA" id="ARBA00022737"/>
    </source>
</evidence>
<comment type="caution">
    <text evidence="4">The sequence shown here is derived from an EMBL/GenBank/DDBJ whole genome shotgun (WGS) entry which is preliminary data.</text>
</comment>
<accession>A0AAW0CVB6</accession>
<dbReference type="InterPro" id="IPR056884">
    <property type="entry name" value="NPHP3-like_N"/>
</dbReference>
<dbReference type="InterPro" id="IPR027417">
    <property type="entry name" value="P-loop_NTPase"/>
</dbReference>
<feature type="compositionally biased region" description="Low complexity" evidence="2">
    <location>
        <begin position="794"/>
        <end position="822"/>
    </location>
</feature>
<organism evidence="4 5">
    <name type="scientific">Paramarasmius palmivorus</name>
    <dbReference type="NCBI Taxonomy" id="297713"/>
    <lineage>
        <taxon>Eukaryota</taxon>
        <taxon>Fungi</taxon>
        <taxon>Dikarya</taxon>
        <taxon>Basidiomycota</taxon>
        <taxon>Agaricomycotina</taxon>
        <taxon>Agaricomycetes</taxon>
        <taxon>Agaricomycetidae</taxon>
        <taxon>Agaricales</taxon>
        <taxon>Marasmiineae</taxon>
        <taxon>Marasmiaceae</taxon>
        <taxon>Paramarasmius</taxon>
    </lineage>
</organism>
<dbReference type="Gene3D" id="3.40.50.300">
    <property type="entry name" value="P-loop containing nucleotide triphosphate hydrolases"/>
    <property type="match status" value="1"/>
</dbReference>
<dbReference type="PANTHER" id="PTHR10039:SF17">
    <property type="entry name" value="FUNGAL STAND N-TERMINAL GOODBYE DOMAIN-CONTAINING PROTEIN-RELATED"/>
    <property type="match status" value="1"/>
</dbReference>